<protein>
    <submittedName>
        <fullName evidence="1">Uncharacterized protein</fullName>
    </submittedName>
</protein>
<dbReference type="RefSeq" id="WP_127348515.1">
    <property type="nucleotide sequence ID" value="NZ_JABXQT010000001.1"/>
</dbReference>
<organism evidence="1 2">
    <name type="scientific">Enterobacter asburiae</name>
    <dbReference type="NCBI Taxonomy" id="61645"/>
    <lineage>
        <taxon>Bacteria</taxon>
        <taxon>Pseudomonadati</taxon>
        <taxon>Pseudomonadota</taxon>
        <taxon>Gammaproteobacteria</taxon>
        <taxon>Enterobacterales</taxon>
        <taxon>Enterobacteriaceae</taxon>
        <taxon>Enterobacter</taxon>
        <taxon>Enterobacter cloacae complex</taxon>
    </lineage>
</organism>
<dbReference type="AlphaFoldDB" id="A0A7W3DC66"/>
<dbReference type="EMBL" id="JABXRP010000001">
    <property type="protein sequence ID" value="MBA8075999.1"/>
    <property type="molecule type" value="Genomic_DNA"/>
</dbReference>
<gene>
    <name evidence="1" type="ORF">HV056_05400</name>
</gene>
<proteinExistence type="predicted"/>
<accession>A0A7W3DC66</accession>
<name>A0A7W3DC66_ENTAS</name>
<evidence type="ECO:0000313" key="1">
    <source>
        <dbReference type="EMBL" id="MBA8075999.1"/>
    </source>
</evidence>
<reference evidence="1 2" key="1">
    <citation type="submission" date="2020-06" db="EMBL/GenBank/DDBJ databases">
        <title>REHAB project genomes.</title>
        <authorList>
            <person name="Shaw L.P."/>
        </authorList>
    </citation>
    <scope>NUCLEOTIDE SEQUENCE [LARGE SCALE GENOMIC DNA]</scope>
    <source>
        <strain evidence="1 2">RHBSTW-00074</strain>
    </source>
</reference>
<evidence type="ECO:0000313" key="2">
    <source>
        <dbReference type="Proteomes" id="UP000533461"/>
    </source>
</evidence>
<sequence>MSKNITVKNVLEWMSCDRDIQLFEGVTLKNLWRVLHAQENVSSLKKVKKRDSVLRVFTDEKCLRTVMGFMNSFDFDSKMSEKHYGRNYNRSLLGSYSRLYDSSSAPVDASYGRYITDMIEMVDDVISQFGEHLAPDITDFGSYLYMDSLSFFNDACMDNKQYFALLRSESFNSVSLLNGDLLTQLSNHFESGIKKLMDEFSSEEKSLKGFYFLKYLLRESIDDSSYIAMNYTASEYDEPVRFSERKIAFDMVFAYVFFKLMLKQISGNEAMNNVDTRKYELSSPLQYLIEDDFDIPFSRIIRLQKELMVKVIMYCILLNMSAGKKGSSGMTEIIERMSAYAEWIDTHPSRFESKIIDMVEAYKVKKWGKVGLMDMLYKHSDLYEKNVINMKNKREVKRFFDFRYMK</sequence>
<dbReference type="Proteomes" id="UP000533461">
    <property type="component" value="Unassembled WGS sequence"/>
</dbReference>
<comment type="caution">
    <text evidence="1">The sequence shown here is derived from an EMBL/GenBank/DDBJ whole genome shotgun (WGS) entry which is preliminary data.</text>
</comment>